<dbReference type="EMBL" id="FR824096">
    <property type="protein sequence ID" value="CCA18455.1"/>
    <property type="molecule type" value="Genomic_DNA"/>
</dbReference>
<evidence type="ECO:0000313" key="2">
    <source>
        <dbReference type="EMBL" id="CCA18455.1"/>
    </source>
</evidence>
<dbReference type="HOGENOM" id="CLU_150804_0_0_1"/>
<dbReference type="GO" id="GO:0000398">
    <property type="term" value="P:mRNA splicing, via spliceosome"/>
    <property type="evidence" value="ECO:0007669"/>
    <property type="project" value="TreeGrafter"/>
</dbReference>
<dbReference type="Pfam" id="PF00679">
    <property type="entry name" value="EFG_C"/>
    <property type="match status" value="1"/>
</dbReference>
<dbReference type="GO" id="GO:0005829">
    <property type="term" value="C:cytosol"/>
    <property type="evidence" value="ECO:0007669"/>
    <property type="project" value="TreeGrafter"/>
</dbReference>
<dbReference type="GO" id="GO:0030623">
    <property type="term" value="F:U5 snRNA binding"/>
    <property type="evidence" value="ECO:0007669"/>
    <property type="project" value="TreeGrafter"/>
</dbReference>
<protein>
    <submittedName>
        <fullName evidence="2">116 kDa U5 small nuclear ribonucleoprotein component putative</fullName>
    </submittedName>
</protein>
<accession>F0WBD1</accession>
<dbReference type="InterPro" id="IPR000640">
    <property type="entry name" value="EFG_V-like"/>
</dbReference>
<reference evidence="2" key="1">
    <citation type="journal article" date="2011" name="PLoS Biol.">
        <title>Gene gain and loss during evolution of obligate parasitism in the white rust pathogen of Arabidopsis thaliana.</title>
        <authorList>
            <person name="Kemen E."/>
            <person name="Gardiner A."/>
            <person name="Schultz-Larsen T."/>
            <person name="Kemen A.C."/>
            <person name="Balmuth A.L."/>
            <person name="Robert-Seilaniantz A."/>
            <person name="Bailey K."/>
            <person name="Holub E."/>
            <person name="Studholme D.J."/>
            <person name="Maclean D."/>
            <person name="Jones J.D."/>
        </authorList>
    </citation>
    <scope>NUCLEOTIDE SEQUENCE</scope>
</reference>
<dbReference type="PANTHER" id="PTHR42908:SF6">
    <property type="entry name" value="116 KDA U5 SMALL NUCLEAR RIBONUCLEOPROTEIN COMPONENT"/>
    <property type="match status" value="1"/>
</dbReference>
<proteinExistence type="predicted"/>
<reference evidence="2" key="2">
    <citation type="submission" date="2011-02" db="EMBL/GenBank/DDBJ databases">
        <authorList>
            <person name="MacLean D."/>
        </authorList>
    </citation>
    <scope>NUCLEOTIDE SEQUENCE</scope>
</reference>
<dbReference type="InterPro" id="IPR035647">
    <property type="entry name" value="EFG_III/V"/>
</dbReference>
<gene>
    <name evidence="2" type="primary">AlNc14C51G3978</name>
    <name evidence="2" type="ORF">ALNC14_045980</name>
</gene>
<dbReference type="GO" id="GO:0046540">
    <property type="term" value="C:U4/U6 x U5 tri-snRNP complex"/>
    <property type="evidence" value="ECO:0007669"/>
    <property type="project" value="TreeGrafter"/>
</dbReference>
<keyword evidence="2" id="KW-0687">Ribonucleoprotein</keyword>
<dbReference type="Gene3D" id="3.30.70.240">
    <property type="match status" value="1"/>
</dbReference>
<dbReference type="GO" id="GO:0003924">
    <property type="term" value="F:GTPase activity"/>
    <property type="evidence" value="ECO:0007669"/>
    <property type="project" value="TreeGrafter"/>
</dbReference>
<name>F0WBD1_9STRA</name>
<sequence length="105" mass="12511">MLVRGFVPVIDSFDLEKDLRVFTQVQAFIKQHFDHWAVVSGDPLNSSVVLRPLEPASVNDIARRCMIKTRRRNELVEDVNVRNYFDEQMWDELLRHEVVRERFIL</sequence>
<evidence type="ECO:0000259" key="1">
    <source>
        <dbReference type="Pfam" id="PF00679"/>
    </source>
</evidence>
<organism evidence="2">
    <name type="scientific">Albugo laibachii Nc14</name>
    <dbReference type="NCBI Taxonomy" id="890382"/>
    <lineage>
        <taxon>Eukaryota</taxon>
        <taxon>Sar</taxon>
        <taxon>Stramenopiles</taxon>
        <taxon>Oomycota</taxon>
        <taxon>Peronosporomycetes</taxon>
        <taxon>Albuginales</taxon>
        <taxon>Albuginaceae</taxon>
        <taxon>Albugo</taxon>
    </lineage>
</organism>
<dbReference type="PANTHER" id="PTHR42908">
    <property type="entry name" value="TRANSLATION ELONGATION FACTOR-RELATED"/>
    <property type="match status" value="1"/>
</dbReference>
<dbReference type="AlphaFoldDB" id="F0WBD1"/>
<dbReference type="GO" id="GO:0071007">
    <property type="term" value="C:U2-type catalytic step 2 spliceosome"/>
    <property type="evidence" value="ECO:0007669"/>
    <property type="project" value="TreeGrafter"/>
</dbReference>
<dbReference type="SUPFAM" id="SSF54980">
    <property type="entry name" value="EF-G C-terminal domain-like"/>
    <property type="match status" value="1"/>
</dbReference>
<feature type="domain" description="Elongation factor EFG" evidence="1">
    <location>
        <begin position="2"/>
        <end position="45"/>
    </location>
</feature>